<proteinExistence type="predicted"/>
<reference evidence="3" key="1">
    <citation type="journal article" date="2019" name="Int. J. Syst. Evol. Microbiol.">
        <title>The Global Catalogue of Microorganisms (GCM) 10K type strain sequencing project: providing services to taxonomists for standard genome sequencing and annotation.</title>
        <authorList>
            <consortium name="The Broad Institute Genomics Platform"/>
            <consortium name="The Broad Institute Genome Sequencing Center for Infectious Disease"/>
            <person name="Wu L."/>
            <person name="Ma J."/>
        </authorList>
    </citation>
    <scope>NUCLEOTIDE SEQUENCE [LARGE SCALE GENOMIC DNA]</scope>
    <source>
        <strain evidence="3">JCM 4087</strain>
    </source>
</reference>
<accession>A0ABW1EAJ9</accession>
<protein>
    <submittedName>
        <fullName evidence="2">DUF6580 family putative transport protein</fullName>
    </submittedName>
</protein>
<dbReference type="InterPro" id="IPR046487">
    <property type="entry name" value="DUF6580"/>
</dbReference>
<keyword evidence="1" id="KW-0812">Transmembrane</keyword>
<evidence type="ECO:0000313" key="3">
    <source>
        <dbReference type="Proteomes" id="UP001596091"/>
    </source>
</evidence>
<feature type="transmembrane region" description="Helical" evidence="1">
    <location>
        <begin position="20"/>
        <end position="38"/>
    </location>
</feature>
<feature type="transmembrane region" description="Helical" evidence="1">
    <location>
        <begin position="129"/>
        <end position="149"/>
    </location>
</feature>
<keyword evidence="3" id="KW-1185">Reference proteome</keyword>
<dbReference type="Pfam" id="PF20221">
    <property type="entry name" value="DUF6580"/>
    <property type="match status" value="1"/>
</dbReference>
<keyword evidence="1" id="KW-1133">Transmembrane helix</keyword>
<feature type="transmembrane region" description="Helical" evidence="1">
    <location>
        <begin position="73"/>
        <end position="91"/>
    </location>
</feature>
<feature type="transmembrane region" description="Helical" evidence="1">
    <location>
        <begin position="156"/>
        <end position="173"/>
    </location>
</feature>
<keyword evidence="1" id="KW-0472">Membrane</keyword>
<sequence length="184" mass="20036">MVAYLLLLAAILIRPGILPHPGWLDFSMLGAALLYFGARRNWREALLPVAVLAGVDYYLTTHVYGYAFAWQDYTITWAWYAAAIVLGHILLSTRVSVVRVASATLLGPTAFFLASNYAAWLGMSKPGGIYAPTFSGLMTSYIAGVPFYGRDLLSTGIVLTLAFGVPVAIRHFAHNRALPTHSTL</sequence>
<comment type="caution">
    <text evidence="2">The sequence shown here is derived from an EMBL/GenBank/DDBJ whole genome shotgun (WGS) entry which is preliminary data.</text>
</comment>
<name>A0ABW1EAJ9_9BACT</name>
<organism evidence="2 3">
    <name type="scientific">Acidicapsa dinghuensis</name>
    <dbReference type="NCBI Taxonomy" id="2218256"/>
    <lineage>
        <taxon>Bacteria</taxon>
        <taxon>Pseudomonadati</taxon>
        <taxon>Acidobacteriota</taxon>
        <taxon>Terriglobia</taxon>
        <taxon>Terriglobales</taxon>
        <taxon>Acidobacteriaceae</taxon>
        <taxon>Acidicapsa</taxon>
    </lineage>
</organism>
<feature type="transmembrane region" description="Helical" evidence="1">
    <location>
        <begin position="103"/>
        <end position="123"/>
    </location>
</feature>
<dbReference type="RefSeq" id="WP_263334693.1">
    <property type="nucleotide sequence ID" value="NZ_JAGSYH010000002.1"/>
</dbReference>
<dbReference type="Proteomes" id="UP001596091">
    <property type="component" value="Unassembled WGS sequence"/>
</dbReference>
<dbReference type="EMBL" id="JBHSPH010000001">
    <property type="protein sequence ID" value="MFC5860990.1"/>
    <property type="molecule type" value="Genomic_DNA"/>
</dbReference>
<gene>
    <name evidence="2" type="ORF">ACFPT7_01645</name>
</gene>
<evidence type="ECO:0000313" key="2">
    <source>
        <dbReference type="EMBL" id="MFC5860990.1"/>
    </source>
</evidence>
<evidence type="ECO:0000256" key="1">
    <source>
        <dbReference type="SAM" id="Phobius"/>
    </source>
</evidence>
<feature type="transmembrane region" description="Helical" evidence="1">
    <location>
        <begin position="45"/>
        <end position="67"/>
    </location>
</feature>